<dbReference type="PANTHER" id="PTHR32309">
    <property type="entry name" value="TYROSINE-PROTEIN KINASE"/>
    <property type="match status" value="1"/>
</dbReference>
<feature type="region of interest" description="Disordered" evidence="6">
    <location>
        <begin position="483"/>
        <end position="513"/>
    </location>
</feature>
<feature type="transmembrane region" description="Helical" evidence="7">
    <location>
        <begin position="30"/>
        <end position="49"/>
    </location>
</feature>
<dbReference type="SUPFAM" id="SSF52540">
    <property type="entry name" value="P-loop containing nucleoside triphosphate hydrolases"/>
    <property type="match status" value="1"/>
</dbReference>
<evidence type="ECO:0000313" key="9">
    <source>
        <dbReference type="EMBL" id="MBU3805796.1"/>
    </source>
</evidence>
<keyword evidence="4" id="KW-0067">ATP-binding</keyword>
<reference evidence="9" key="1">
    <citation type="journal article" date="2021" name="PeerJ">
        <title>Extensive microbial diversity within the chicken gut microbiome revealed by metagenomics and culture.</title>
        <authorList>
            <person name="Gilroy R."/>
            <person name="Ravi A."/>
            <person name="Getino M."/>
            <person name="Pursley I."/>
            <person name="Horton D.L."/>
            <person name="Alikhan N.F."/>
            <person name="Baker D."/>
            <person name="Gharbi K."/>
            <person name="Hall N."/>
            <person name="Watson M."/>
            <person name="Adriaenssens E.M."/>
            <person name="Foster-Nyarko E."/>
            <person name="Jarju S."/>
            <person name="Secka A."/>
            <person name="Antonio M."/>
            <person name="Oren A."/>
            <person name="Chaudhuri R.R."/>
            <person name="La Ragione R."/>
            <person name="Hildebrand F."/>
            <person name="Pallen M.J."/>
        </authorList>
    </citation>
    <scope>NUCLEOTIDE SEQUENCE</scope>
    <source>
        <strain evidence="9">B5_2728</strain>
    </source>
</reference>
<keyword evidence="5" id="KW-0829">Tyrosine-protein kinase</keyword>
<name>A0A948WRN9_9FIRM</name>
<dbReference type="InterPro" id="IPR005702">
    <property type="entry name" value="Wzc-like_C"/>
</dbReference>
<dbReference type="EC" id="2.7.10.2" evidence="9"/>
<evidence type="ECO:0000256" key="7">
    <source>
        <dbReference type="SAM" id="Phobius"/>
    </source>
</evidence>
<proteinExistence type="predicted"/>
<comment type="caution">
    <text evidence="9">The sequence shown here is derived from an EMBL/GenBank/DDBJ whole genome shotgun (WGS) entry which is preliminary data.</text>
</comment>
<dbReference type="InterPro" id="IPR027417">
    <property type="entry name" value="P-loop_NTPase"/>
</dbReference>
<keyword evidence="7" id="KW-0472">Membrane</keyword>
<protein>
    <submittedName>
        <fullName evidence="9">Polysaccharide biosynthesis tyrosine autokinase</fullName>
        <ecNumber evidence="9">2.7.10.2</ecNumber>
    </submittedName>
</protein>
<keyword evidence="2" id="KW-0547">Nucleotide-binding</keyword>
<dbReference type="GO" id="GO:0005524">
    <property type="term" value="F:ATP binding"/>
    <property type="evidence" value="ECO:0007669"/>
    <property type="project" value="UniProtKB-KW"/>
</dbReference>
<dbReference type="CDD" id="cd05387">
    <property type="entry name" value="BY-kinase"/>
    <property type="match status" value="1"/>
</dbReference>
<sequence>MAQQHLTADNEEVIDLGRLLHYAMRGFQRFWVIGLGLMLSLTAIFYIQARLSYVPTYRATASVIVTDSVSMEQTSGELTLAAQMGKTFSYIVRSDMLRNVVSKDLGLDQINSYITATAVSGTNLLTIAVDDTDAQRAYDVLNSVLKNYPAISDYVLGATRIDVVQPGQVSDEPINRNDAQRSARAGMLLGLALYIGIALIYAFSRKTAGNADDVREETGLDLLANIPSVSAEKRNSDRVLVTQKNVGQSFVESFRVLANQVERDAESGLDAQRKVYMITSTVAGEGKTTMAMNLALILSRRKKRVLLVDADLRGITATTGLGFSMSHHTLQTFLENRSSWQEAVQQYKKEHLYVLPATRMLDSAEVLQTLSAQNLERILELARSEFDYVIVDTPPLGILADAASIQPYCDGTLLVIRQDYAQMNDIRETISRLFEANGHIVGFAMNRVKGALGNYGYGYSYRSYMGYEPAYYSYQTYGAYADAEEPTPDSMAPTLPDQAQPMGPVHDVEQERN</sequence>
<organism evidence="9 10">
    <name type="scientific">Candidatus Allofournierella pullistercoris</name>
    <dbReference type="NCBI Taxonomy" id="2838597"/>
    <lineage>
        <taxon>Bacteria</taxon>
        <taxon>Bacillati</taxon>
        <taxon>Bacillota</taxon>
        <taxon>Clostridia</taxon>
        <taxon>Eubacteriales</taxon>
        <taxon>Oscillospiraceae</taxon>
        <taxon>Allofournierella</taxon>
    </lineage>
</organism>
<evidence type="ECO:0000259" key="8">
    <source>
        <dbReference type="Pfam" id="PF13614"/>
    </source>
</evidence>
<feature type="transmembrane region" description="Helical" evidence="7">
    <location>
        <begin position="185"/>
        <end position="203"/>
    </location>
</feature>
<evidence type="ECO:0000256" key="2">
    <source>
        <dbReference type="ARBA" id="ARBA00022741"/>
    </source>
</evidence>
<dbReference type="EMBL" id="JAHLFP010000019">
    <property type="protein sequence ID" value="MBU3805796.1"/>
    <property type="molecule type" value="Genomic_DNA"/>
</dbReference>
<gene>
    <name evidence="9" type="ORF">H9882_02750</name>
</gene>
<dbReference type="PANTHER" id="PTHR32309:SF31">
    <property type="entry name" value="CAPSULAR EXOPOLYSACCHARIDE FAMILY"/>
    <property type="match status" value="1"/>
</dbReference>
<keyword evidence="3" id="KW-0418">Kinase</keyword>
<dbReference type="Proteomes" id="UP000713596">
    <property type="component" value="Unassembled WGS sequence"/>
</dbReference>
<reference evidence="9" key="2">
    <citation type="submission" date="2021-04" db="EMBL/GenBank/DDBJ databases">
        <authorList>
            <person name="Gilroy R."/>
        </authorList>
    </citation>
    <scope>NUCLEOTIDE SEQUENCE</scope>
    <source>
        <strain evidence="9">B5_2728</strain>
    </source>
</reference>
<evidence type="ECO:0000256" key="1">
    <source>
        <dbReference type="ARBA" id="ARBA00022679"/>
    </source>
</evidence>
<evidence type="ECO:0000256" key="4">
    <source>
        <dbReference type="ARBA" id="ARBA00022840"/>
    </source>
</evidence>
<dbReference type="AlphaFoldDB" id="A0A948WRN9"/>
<feature type="domain" description="AAA" evidence="8">
    <location>
        <begin position="278"/>
        <end position="404"/>
    </location>
</feature>
<evidence type="ECO:0000256" key="6">
    <source>
        <dbReference type="SAM" id="MobiDB-lite"/>
    </source>
</evidence>
<dbReference type="Pfam" id="PF13614">
    <property type="entry name" value="AAA_31"/>
    <property type="match status" value="1"/>
</dbReference>
<dbReference type="Gene3D" id="3.40.50.300">
    <property type="entry name" value="P-loop containing nucleotide triphosphate hydrolases"/>
    <property type="match status" value="1"/>
</dbReference>
<keyword evidence="1 9" id="KW-0808">Transferase</keyword>
<evidence type="ECO:0000313" key="10">
    <source>
        <dbReference type="Proteomes" id="UP000713596"/>
    </source>
</evidence>
<dbReference type="NCBIfam" id="TIGR01007">
    <property type="entry name" value="eps_fam"/>
    <property type="match status" value="1"/>
</dbReference>
<dbReference type="InterPro" id="IPR025669">
    <property type="entry name" value="AAA_dom"/>
</dbReference>
<dbReference type="GO" id="GO:0004715">
    <property type="term" value="F:non-membrane spanning protein tyrosine kinase activity"/>
    <property type="evidence" value="ECO:0007669"/>
    <property type="project" value="UniProtKB-EC"/>
</dbReference>
<evidence type="ECO:0000256" key="5">
    <source>
        <dbReference type="ARBA" id="ARBA00023137"/>
    </source>
</evidence>
<keyword evidence="7" id="KW-1133">Transmembrane helix</keyword>
<evidence type="ECO:0000256" key="3">
    <source>
        <dbReference type="ARBA" id="ARBA00022777"/>
    </source>
</evidence>
<accession>A0A948WRN9</accession>
<keyword evidence="7" id="KW-0812">Transmembrane</keyword>
<dbReference type="InterPro" id="IPR050445">
    <property type="entry name" value="Bact_polysacc_biosynth/exp"/>
</dbReference>